<keyword evidence="3" id="KW-0813">Transport</keyword>
<dbReference type="Gene3D" id="6.10.250.1710">
    <property type="match status" value="1"/>
</dbReference>
<dbReference type="GO" id="GO:0006900">
    <property type="term" value="P:vesicle budding from membrane"/>
    <property type="evidence" value="ECO:0007669"/>
    <property type="project" value="TreeGrafter"/>
</dbReference>
<reference evidence="8" key="2">
    <citation type="journal article" date="2023" name="Commun. Biol.">
        <title>Intrasexual cuticular hydrocarbon dimorphism in a wasp sheds light on hydrocarbon biosynthesis genes in Hymenoptera.</title>
        <authorList>
            <person name="Moris V.C."/>
            <person name="Podsiadlowski L."/>
            <person name="Martin S."/>
            <person name="Oeyen J.P."/>
            <person name="Donath A."/>
            <person name="Petersen M."/>
            <person name="Wilbrandt J."/>
            <person name="Misof B."/>
            <person name="Liedtke D."/>
            <person name="Thamm M."/>
            <person name="Scheiner R."/>
            <person name="Schmitt T."/>
            <person name="Niehuis O."/>
        </authorList>
    </citation>
    <scope>NUCLEOTIDE SEQUENCE</scope>
    <source>
        <strain evidence="8">GBR_01_08_01A</strain>
    </source>
</reference>
<name>A0AAD9RT06_9HYME</name>
<evidence type="ECO:0000256" key="6">
    <source>
        <dbReference type="ARBA" id="ARBA00023136"/>
    </source>
</evidence>
<evidence type="ECO:0000256" key="7">
    <source>
        <dbReference type="SAM" id="Coils"/>
    </source>
</evidence>
<evidence type="ECO:0000256" key="3">
    <source>
        <dbReference type="ARBA" id="ARBA00022448"/>
    </source>
</evidence>
<organism evidence="8 9">
    <name type="scientific">Odynerus spinipes</name>
    <dbReference type="NCBI Taxonomy" id="1348599"/>
    <lineage>
        <taxon>Eukaryota</taxon>
        <taxon>Metazoa</taxon>
        <taxon>Ecdysozoa</taxon>
        <taxon>Arthropoda</taxon>
        <taxon>Hexapoda</taxon>
        <taxon>Insecta</taxon>
        <taxon>Pterygota</taxon>
        <taxon>Neoptera</taxon>
        <taxon>Endopterygota</taxon>
        <taxon>Hymenoptera</taxon>
        <taxon>Apocrita</taxon>
        <taxon>Aculeata</taxon>
        <taxon>Vespoidea</taxon>
        <taxon>Vespidae</taxon>
        <taxon>Eumeninae</taxon>
        <taxon>Odynerus</taxon>
    </lineage>
</organism>
<evidence type="ECO:0000313" key="8">
    <source>
        <dbReference type="EMBL" id="KAK2584843.1"/>
    </source>
</evidence>
<proteinExistence type="inferred from homology"/>
<dbReference type="InterPro" id="IPR005024">
    <property type="entry name" value="Snf7_fam"/>
</dbReference>
<keyword evidence="5" id="KW-0653">Protein transport</keyword>
<dbReference type="GO" id="GO:0005771">
    <property type="term" value="C:multivesicular body"/>
    <property type="evidence" value="ECO:0007669"/>
    <property type="project" value="TreeGrafter"/>
</dbReference>
<dbReference type="Gene3D" id="1.10.287.1060">
    <property type="entry name" value="ESAT-6-like"/>
    <property type="match status" value="1"/>
</dbReference>
<evidence type="ECO:0008006" key="10">
    <source>
        <dbReference type="Google" id="ProtNLM"/>
    </source>
</evidence>
<evidence type="ECO:0000256" key="5">
    <source>
        <dbReference type="ARBA" id="ARBA00022927"/>
    </source>
</evidence>
<protein>
    <recommendedName>
        <fullName evidence="10">Charged multivesicular body protein 6</fullName>
    </recommendedName>
</protein>
<evidence type="ECO:0000256" key="2">
    <source>
        <dbReference type="ARBA" id="ARBA00006190"/>
    </source>
</evidence>
<dbReference type="PANTHER" id="PTHR22761:SF5">
    <property type="entry name" value="CHARGED MULTIVESICULAR BODY PROTEIN 6"/>
    <property type="match status" value="1"/>
</dbReference>
<accession>A0AAD9RT06</accession>
<evidence type="ECO:0000256" key="1">
    <source>
        <dbReference type="ARBA" id="ARBA00004608"/>
    </source>
</evidence>
<comment type="subcellular location">
    <subcellularLocation>
        <location evidence="1">Endosome membrane</location>
    </subcellularLocation>
</comment>
<comment type="caution">
    <text evidence="8">The sequence shown here is derived from an EMBL/GenBank/DDBJ whole genome shotgun (WGS) entry which is preliminary data.</text>
</comment>
<keyword evidence="6" id="KW-0472">Membrane</keyword>
<sequence>MGIFFAKKKSQSRVTEQDKAVLQLKQTRDKIKQYQRRIEVTLEKERLLAKKLIQNGQKDRALLLLRKKKFQEQILSKTDGQLENLERMVHDLEFAQVEIRVVDGLKTGNEALKKLHDILSIDEIEKVMDETREGVEKQKELNDVLSGTLTEEDETEVEAELDALLAAEIEEAVPEIPEDVTLPEVPTDLPERRKERTKEKMQEAVAVEAILWIFVKVTNILWLFNSSILNTVPGSSNADADKE</sequence>
<keyword evidence="4" id="KW-0967">Endosome</keyword>
<dbReference type="EMBL" id="JAIFRP010000025">
    <property type="protein sequence ID" value="KAK2584843.1"/>
    <property type="molecule type" value="Genomic_DNA"/>
</dbReference>
<comment type="similarity">
    <text evidence="2">Belongs to the SNF7 family.</text>
</comment>
<evidence type="ECO:0000256" key="4">
    <source>
        <dbReference type="ARBA" id="ARBA00022753"/>
    </source>
</evidence>
<dbReference type="AlphaFoldDB" id="A0AAD9RT06"/>
<keyword evidence="7" id="KW-0175">Coiled coil</keyword>
<dbReference type="Pfam" id="PF03357">
    <property type="entry name" value="Snf7"/>
    <property type="match status" value="1"/>
</dbReference>
<dbReference type="PANTHER" id="PTHR22761">
    <property type="entry name" value="CHARGED MULTIVESICULAR BODY PROTEIN"/>
    <property type="match status" value="1"/>
</dbReference>
<dbReference type="GO" id="GO:0015031">
    <property type="term" value="P:protein transport"/>
    <property type="evidence" value="ECO:0007669"/>
    <property type="project" value="UniProtKB-KW"/>
</dbReference>
<dbReference type="Proteomes" id="UP001258017">
    <property type="component" value="Unassembled WGS sequence"/>
</dbReference>
<keyword evidence="9" id="KW-1185">Reference proteome</keyword>
<dbReference type="GO" id="GO:0000815">
    <property type="term" value="C:ESCRT III complex"/>
    <property type="evidence" value="ECO:0007669"/>
    <property type="project" value="TreeGrafter"/>
</dbReference>
<evidence type="ECO:0000313" key="9">
    <source>
        <dbReference type="Proteomes" id="UP001258017"/>
    </source>
</evidence>
<gene>
    <name evidence="8" type="ORF">KPH14_006282</name>
</gene>
<dbReference type="GO" id="GO:0032511">
    <property type="term" value="P:late endosome to vacuole transport via multivesicular body sorting pathway"/>
    <property type="evidence" value="ECO:0007669"/>
    <property type="project" value="TreeGrafter"/>
</dbReference>
<reference evidence="8" key="1">
    <citation type="submission" date="2021-08" db="EMBL/GenBank/DDBJ databases">
        <authorList>
            <person name="Misof B."/>
            <person name="Oliver O."/>
            <person name="Podsiadlowski L."/>
            <person name="Donath A."/>
            <person name="Peters R."/>
            <person name="Mayer C."/>
            <person name="Rust J."/>
            <person name="Gunkel S."/>
            <person name="Lesny P."/>
            <person name="Martin S."/>
            <person name="Oeyen J.P."/>
            <person name="Petersen M."/>
            <person name="Panagiotis P."/>
            <person name="Wilbrandt J."/>
            <person name="Tanja T."/>
        </authorList>
    </citation>
    <scope>NUCLEOTIDE SEQUENCE</scope>
    <source>
        <strain evidence="8">GBR_01_08_01A</strain>
        <tissue evidence="8">Thorax + abdomen</tissue>
    </source>
</reference>
<feature type="coiled-coil region" evidence="7">
    <location>
        <begin position="17"/>
        <end position="44"/>
    </location>
</feature>